<dbReference type="Proteomes" id="UP000240493">
    <property type="component" value="Unassembled WGS sequence"/>
</dbReference>
<protein>
    <submittedName>
        <fullName evidence="2">Uncharacterized protein</fullName>
    </submittedName>
</protein>
<evidence type="ECO:0000313" key="3">
    <source>
        <dbReference type="Proteomes" id="UP000240493"/>
    </source>
</evidence>
<dbReference type="SUPFAM" id="SSF48371">
    <property type="entry name" value="ARM repeat"/>
    <property type="match status" value="1"/>
</dbReference>
<keyword evidence="3" id="KW-1185">Reference proteome</keyword>
<evidence type="ECO:0000313" key="2">
    <source>
        <dbReference type="EMBL" id="PTB37404.1"/>
    </source>
</evidence>
<dbReference type="EMBL" id="KZ679268">
    <property type="protein sequence ID" value="PTB37404.1"/>
    <property type="molecule type" value="Genomic_DNA"/>
</dbReference>
<dbReference type="OrthoDB" id="2549237at2759"/>
<dbReference type="InterPro" id="IPR016024">
    <property type="entry name" value="ARM-type_fold"/>
</dbReference>
<evidence type="ECO:0000256" key="1">
    <source>
        <dbReference type="SAM" id="MobiDB-lite"/>
    </source>
</evidence>
<sequence>MANQVAFDLKLLQRSAPGDQAIHLRHVLTSNPGAASSLTSELITLVTSDALPSIVLSLWPMAADEPDAIVAVMRQELCLSAQSSAIKHFYRHLRREKTFAKAWEAVGGASGVAQLAAKFNLGHVRLLFNLLGDTSRARGARNERQSAMEELLTLLWGNDGEASAVGTDGGPFDSRPLRREYVKLVPACSGAFRVEWAEMKRQLPERYSHSVTTDQEFFEHYYNEKLRRSEITASKFLHKIKALAMRRIDYGLDILHMFTESETLLGASPSDLLKTIIDPLGKRFLSNRMISSAVTMQFWSRVVSCLKECRLFHTEFGNFVEHYRRIAARLTKIWNHSRAQAEYTDLLATLFSLLPQTVVNRYSLVDFIRQAARPLRYRFLRLFLKNAAGYQVDIGEPDSLDHAEFQKSSLRWPVGIFFELSADEALPLLVKILRAGKDIRPAYGNTFIFERQDVDDRDIADHHILQALLLHRSTAALHSVVTDLDAMRSDIRLRELPGRMKKATQGRTPETRAQWCEATLSLCVAIGDLNLYAETLRWARRFNKDPLTVKEIYNKSCIASHEGVNLLAVLPFIRETPLTITLEQLTKNIHSANEVLQVLFETAIMAVNEPSFNYRDWKATFGLISEVISRRLNWANDFQDRSEISDDALYDAVWEPTFTMLKKMISTLLSPAGEKFKSINAYAIISGSLVSEPEIMRAPTIKFLNNLAVFHDSIWAERRTRETPAIVTAGDFWPKGLAIQHLSDHFGMAMAYLPYTRSRIEQIVFMDVHKALASVQVDEETQAAIGEFIDSWHEALRLYIRPPRVLYSKNPTSKDFPLHVQHQKRIERAWKYATVDLSKDRMSLEEAERFWWPVFSHHRIYIERDEVGIDESANQRPEPSLPDEDEDMHPIEWNPDPDYDRISQPEKSRSIAPTYLDVLLSQSEYTTAFYPNRDSKPSALETVKAAIPGKPRPCSFWESSCTTGRKLTGRGADAYLTAGILALNLGFGSDISLLKTPFPDASMARIPAVYLDQEFLEREAISGTQIHSMLSTLKSYVPTRLLVRLAASVLENIGKKPEPEKPYAIFEMIIDIILHGTNPSLAFPLIQQFVLENPDASSWHRVLLNPQVFMRLLPSDAKRFFESFTDAILDKLQEQAERRAKDPNPSESKGPLVKVTTVKMLAQLLRECPVIDSSFAVDLNIRILQRASHVDIRTASIKALMEAITTTTSQVVRQRIFDALFEHAAPMASAVHEAQSTVDWNALKSDDELPEIWGDGTGNFINPPIMDLIMCAGPGIDLQSDQSRALTKLKHFILDSSAETNRRWMDLFLKKNGFSIPDNAQLPAIPVFSTALHTLLSSMKLDTSLKYIDLMKRYMLLKMSPPNWLARINKSVRDDKVLSRSNAGKHWYNLWSSNSYKYMTDTLAIIRVYLGPKNRNLRNNEQSKAFYQCLEQFIFEIGDTLVTEGLSSQYASFLSSISSIDPESSVWRRLLDRIESLRTPAWQADPNRTPKVLPDTLPLKIKMLNLPKKKITNSDEVKGVMSRCVNGVVELLNEFVSSGTPYFERFNTLQRELGTVEPLAEMAIMLGSEPARRSADEVTLVDHLRLELTVNMMNGSNVLNKGLGKDHDEDVVKAAAGLVMDMTDSHVEYFRTLATPLKNGLKNSSGFNWWD</sequence>
<organism evidence="2 3">
    <name type="scientific">Trichoderma asperellum (strain ATCC 204424 / CBS 433.97 / NBRC 101777)</name>
    <dbReference type="NCBI Taxonomy" id="1042311"/>
    <lineage>
        <taxon>Eukaryota</taxon>
        <taxon>Fungi</taxon>
        <taxon>Dikarya</taxon>
        <taxon>Ascomycota</taxon>
        <taxon>Pezizomycotina</taxon>
        <taxon>Sordariomycetes</taxon>
        <taxon>Hypocreomycetidae</taxon>
        <taxon>Hypocreales</taxon>
        <taxon>Hypocreaceae</taxon>
        <taxon>Trichoderma</taxon>
    </lineage>
</organism>
<reference evidence="2 3" key="1">
    <citation type="submission" date="2016-07" db="EMBL/GenBank/DDBJ databases">
        <title>Multiple horizontal gene transfer events from other fungi enriched the ability of initially mycotrophic Trichoderma (Ascomycota) to feed on dead plant biomass.</title>
        <authorList>
            <consortium name="DOE Joint Genome Institute"/>
            <person name="Aerts A."/>
            <person name="Atanasova L."/>
            <person name="Chenthamara K."/>
            <person name="Zhang J."/>
            <person name="Grujic M."/>
            <person name="Henrissat B."/>
            <person name="Kuo A."/>
            <person name="Salamov A."/>
            <person name="Lipzen A."/>
            <person name="Labutti K."/>
            <person name="Barry K."/>
            <person name="Miao Y."/>
            <person name="Rahimi M.J."/>
            <person name="Shen Q."/>
            <person name="Grigoriev I.V."/>
            <person name="Kubicek C.P."/>
            <person name="Druzhinina I.S."/>
        </authorList>
    </citation>
    <scope>NUCLEOTIDE SEQUENCE [LARGE SCALE GENOMIC DNA]</scope>
    <source>
        <strain evidence="2 3">CBS 433.97</strain>
    </source>
</reference>
<gene>
    <name evidence="2" type="ORF">M441DRAFT_50661</name>
</gene>
<feature type="region of interest" description="Disordered" evidence="1">
    <location>
        <begin position="869"/>
        <end position="905"/>
    </location>
</feature>
<proteinExistence type="predicted"/>
<accession>A0A2T3YY02</accession>
<dbReference type="STRING" id="1042311.A0A2T3YY02"/>
<name>A0A2T3YY02_TRIA4</name>